<reference evidence="2" key="2">
    <citation type="submission" date="2019-09" db="EMBL/GenBank/DDBJ databases">
        <title>Expansion of phycobilisome linker gene families in mesophilic red algae.</title>
        <authorList>
            <person name="Lee J."/>
        </authorList>
    </citation>
    <scope>NUCLEOTIDE SEQUENCE [LARGE SCALE GENOMIC DNA]</scope>
    <source>
        <strain evidence="2">CCMP 1328</strain>
        <tissue evidence="2">Unicellular</tissue>
    </source>
</reference>
<gene>
    <name evidence="2" type="ORF">FVE85_1391</name>
    <name evidence="1" type="ORF">FVE85_8965</name>
</gene>
<proteinExistence type="predicted"/>
<name>A0A5J4YV54_PORPP</name>
<sequence length="280" mass="31176">MSAYYHDLCAQNSVWLLCIDREDRALEGEGESKLQLVARQMLEVLTMMKVDCHFGVVAQSCGTLYATALVELVASRKDLSCVFVGLISPFLPLDFRGGNMVLRAARRAPEFIAKPLVLRVGKLISDEKIAEVAPEAIAKSLIKEGGGELTQKDLDLLAACFAKNAVEMRTACHVDDILVCLEKQARKRDVSQLDLQVLDHSRTHIWHGTHDRMIPHRAVSRFHRQMSNQVGLTTVPRATHNLMMHKRVFADVLARLKIAHSEAKAEQGRKSTIDINGCSV</sequence>
<reference evidence="3" key="1">
    <citation type="journal article" date="2019" name="Nat. Commun.">
        <title>Expansion of phycobilisome linker gene families in mesophilic red algae.</title>
        <authorList>
            <person name="Lee J."/>
            <person name="Kim D."/>
            <person name="Bhattacharya D."/>
            <person name="Yoon H.S."/>
        </authorList>
    </citation>
    <scope>NUCLEOTIDE SEQUENCE [LARGE SCALE GENOMIC DNA]</scope>
    <source>
        <strain evidence="3">CCMP 1328</strain>
    </source>
</reference>
<protein>
    <recommendedName>
        <fullName evidence="4">Serine aminopeptidase S33 domain-containing protein</fullName>
    </recommendedName>
</protein>
<evidence type="ECO:0000313" key="3">
    <source>
        <dbReference type="Proteomes" id="UP000324585"/>
    </source>
</evidence>
<dbReference type="Proteomes" id="UP000324585">
    <property type="component" value="Unassembled WGS sequence"/>
</dbReference>
<comment type="caution">
    <text evidence="2">The sequence shown here is derived from an EMBL/GenBank/DDBJ whole genome shotgun (WGS) entry which is preliminary data.</text>
</comment>
<keyword evidence="3" id="KW-1185">Reference proteome</keyword>
<organism evidence="2 3">
    <name type="scientific">Porphyridium purpureum</name>
    <name type="common">Red alga</name>
    <name type="synonym">Porphyridium cruentum</name>
    <dbReference type="NCBI Taxonomy" id="35688"/>
    <lineage>
        <taxon>Eukaryota</taxon>
        <taxon>Rhodophyta</taxon>
        <taxon>Bangiophyceae</taxon>
        <taxon>Porphyridiales</taxon>
        <taxon>Porphyridiaceae</taxon>
        <taxon>Porphyridium</taxon>
    </lineage>
</organism>
<dbReference type="EMBL" id="VRMN01000027">
    <property type="protein sequence ID" value="KAA8490439.1"/>
    <property type="molecule type" value="Genomic_DNA"/>
</dbReference>
<dbReference type="InterPro" id="IPR029058">
    <property type="entry name" value="AB_hydrolase_fold"/>
</dbReference>
<evidence type="ECO:0000313" key="1">
    <source>
        <dbReference type="EMBL" id="KAA8490439.1"/>
    </source>
</evidence>
<dbReference type="SUPFAM" id="SSF53474">
    <property type="entry name" value="alpha/beta-Hydrolases"/>
    <property type="match status" value="1"/>
</dbReference>
<evidence type="ECO:0008006" key="4">
    <source>
        <dbReference type="Google" id="ProtNLM"/>
    </source>
</evidence>
<accession>A0A5J4YV54</accession>
<dbReference type="Gene3D" id="3.40.50.1820">
    <property type="entry name" value="alpha/beta hydrolase"/>
    <property type="match status" value="1"/>
</dbReference>
<dbReference type="EMBL" id="VRMN01000003">
    <property type="protein sequence ID" value="KAA8495236.1"/>
    <property type="molecule type" value="Genomic_DNA"/>
</dbReference>
<evidence type="ECO:0000313" key="2">
    <source>
        <dbReference type="EMBL" id="KAA8495236.1"/>
    </source>
</evidence>
<dbReference type="AlphaFoldDB" id="A0A5J4YV54"/>